<dbReference type="EMBL" id="QZBZ01000177">
    <property type="protein sequence ID" value="TIA33883.1"/>
    <property type="molecule type" value="Genomic_DNA"/>
</dbReference>
<dbReference type="EMBL" id="QZBD01000914">
    <property type="protein sequence ID" value="THY02776.1"/>
    <property type="molecule type" value="Genomic_DNA"/>
</dbReference>
<dbReference type="AlphaFoldDB" id="A0A1A7MK71"/>
<evidence type="ECO:0000313" key="4">
    <source>
        <dbReference type="EMBL" id="TIA33883.1"/>
    </source>
</evidence>
<evidence type="ECO:0000313" key="5">
    <source>
        <dbReference type="Proteomes" id="UP000306584"/>
    </source>
</evidence>
<name>A0A1A7MK71_AURPU</name>
<dbReference type="Proteomes" id="UP000306584">
    <property type="component" value="Unassembled WGS sequence"/>
</dbReference>
<reference evidence="5 6" key="1">
    <citation type="submission" date="2018-10" db="EMBL/GenBank/DDBJ databases">
        <title>Fifty Aureobasidium pullulans genomes reveal a recombining polyextremotolerant generalist.</title>
        <authorList>
            <person name="Gostincar C."/>
            <person name="Turk M."/>
            <person name="Zajc J."/>
            <person name="Gunde-Cimerman N."/>
        </authorList>
    </citation>
    <scope>NUCLEOTIDE SEQUENCE [LARGE SCALE GENOMIC DNA]</scope>
    <source>
        <strain evidence="2 7">EXF-10751</strain>
        <strain evidence="4 6">EXF-1645</strain>
        <strain evidence="3 5">EXF-6604</strain>
    </source>
</reference>
<proteinExistence type="predicted"/>
<protein>
    <submittedName>
        <fullName evidence="2">Uncharacterized protein</fullName>
    </submittedName>
</protein>
<sequence>MNSTSGMNNAGMQGQRTGAAGKGPDMICKILDKLEHKFGGQRFNDPNNDAKNRAMNQKLAKRIMTIAPKVLKKLPMLLKRM</sequence>
<feature type="compositionally biased region" description="Polar residues" evidence="1">
    <location>
        <begin position="1"/>
        <end position="16"/>
    </location>
</feature>
<evidence type="ECO:0000313" key="2">
    <source>
        <dbReference type="EMBL" id="THW57678.1"/>
    </source>
</evidence>
<evidence type="ECO:0000313" key="6">
    <source>
        <dbReference type="Proteomes" id="UP000308724"/>
    </source>
</evidence>
<evidence type="ECO:0000313" key="7">
    <source>
        <dbReference type="Proteomes" id="UP000310421"/>
    </source>
</evidence>
<dbReference type="EMBL" id="QZAN01000112">
    <property type="protein sequence ID" value="THW57678.1"/>
    <property type="molecule type" value="Genomic_DNA"/>
</dbReference>
<feature type="region of interest" description="Disordered" evidence="1">
    <location>
        <begin position="1"/>
        <end position="22"/>
    </location>
</feature>
<dbReference type="Proteomes" id="UP000308724">
    <property type="component" value="Unassembled WGS sequence"/>
</dbReference>
<gene>
    <name evidence="4" type="ORF">D6C78_07219</name>
    <name evidence="3" type="ORF">D6D01_10266</name>
    <name evidence="2" type="ORF">D6D20_07800</name>
</gene>
<dbReference type="Proteomes" id="UP000310421">
    <property type="component" value="Unassembled WGS sequence"/>
</dbReference>
<evidence type="ECO:0000313" key="3">
    <source>
        <dbReference type="EMBL" id="THY02776.1"/>
    </source>
</evidence>
<organism evidence="2 7">
    <name type="scientific">Aureobasidium pullulans</name>
    <name type="common">Black yeast</name>
    <name type="synonym">Pullularia pullulans</name>
    <dbReference type="NCBI Taxonomy" id="5580"/>
    <lineage>
        <taxon>Eukaryota</taxon>
        <taxon>Fungi</taxon>
        <taxon>Dikarya</taxon>
        <taxon>Ascomycota</taxon>
        <taxon>Pezizomycotina</taxon>
        <taxon>Dothideomycetes</taxon>
        <taxon>Dothideomycetidae</taxon>
        <taxon>Dothideales</taxon>
        <taxon>Saccotheciaceae</taxon>
        <taxon>Aureobasidium</taxon>
    </lineage>
</organism>
<accession>A0A1A7MK71</accession>
<evidence type="ECO:0000256" key="1">
    <source>
        <dbReference type="SAM" id="MobiDB-lite"/>
    </source>
</evidence>
<comment type="caution">
    <text evidence="2">The sequence shown here is derived from an EMBL/GenBank/DDBJ whole genome shotgun (WGS) entry which is preliminary data.</text>
</comment>